<accession>A0ABV5JAP3</accession>
<evidence type="ECO:0000313" key="3">
    <source>
        <dbReference type="Proteomes" id="UP001589683"/>
    </source>
</evidence>
<evidence type="ECO:0000259" key="1">
    <source>
        <dbReference type="Pfam" id="PF14832"/>
    </source>
</evidence>
<evidence type="ECO:0000313" key="2">
    <source>
        <dbReference type="EMBL" id="MFB9230524.1"/>
    </source>
</evidence>
<dbReference type="Gene3D" id="3.30.429.10">
    <property type="entry name" value="Macrophage Migration Inhibitory Factor"/>
    <property type="match status" value="1"/>
</dbReference>
<dbReference type="Pfam" id="PF14832">
    <property type="entry name" value="Tautomerase_3"/>
    <property type="match status" value="1"/>
</dbReference>
<keyword evidence="3" id="KW-1185">Reference proteome</keyword>
<feature type="domain" description="Tautomerase cis-CaaD-like" evidence="1">
    <location>
        <begin position="1"/>
        <end position="131"/>
    </location>
</feature>
<proteinExistence type="predicted"/>
<gene>
    <name evidence="2" type="ORF">ACFFUT_01830</name>
</gene>
<reference evidence="2 3" key="1">
    <citation type="submission" date="2024-09" db="EMBL/GenBank/DDBJ databases">
        <authorList>
            <person name="Sun Q."/>
            <person name="Mori K."/>
        </authorList>
    </citation>
    <scope>NUCLEOTIDE SEQUENCE [LARGE SCALE GENOMIC DNA]</scope>
    <source>
        <strain evidence="2 3">CECT 8726</strain>
    </source>
</reference>
<dbReference type="RefSeq" id="WP_213887580.1">
    <property type="nucleotide sequence ID" value="NZ_JAGFNU010000001.1"/>
</dbReference>
<dbReference type="EMBL" id="JBHMEA010000007">
    <property type="protein sequence ID" value="MFB9230524.1"/>
    <property type="molecule type" value="Genomic_DNA"/>
</dbReference>
<dbReference type="Proteomes" id="UP001589683">
    <property type="component" value="Unassembled WGS sequence"/>
</dbReference>
<dbReference type="InterPro" id="IPR028116">
    <property type="entry name" value="Cis-CaaD-like"/>
</dbReference>
<name>A0ABV5JAP3_9RHOB</name>
<organism evidence="2 3">
    <name type="scientific">Pseudohalocynthiibacter aestuariivivens</name>
    <dbReference type="NCBI Taxonomy" id="1591409"/>
    <lineage>
        <taxon>Bacteria</taxon>
        <taxon>Pseudomonadati</taxon>
        <taxon>Pseudomonadota</taxon>
        <taxon>Alphaproteobacteria</taxon>
        <taxon>Rhodobacterales</taxon>
        <taxon>Paracoccaceae</taxon>
        <taxon>Pseudohalocynthiibacter</taxon>
    </lineage>
</organism>
<sequence>MPTYNVTTVNLMLTEDQKSEVAMAITTAHNKSTGAPGFFAQVIFHDVANGQHFIGGKLNDVSHIFVHGLIRAGRTTGAKSGLMAQIRDSVVKISGSSEEDIWVYVQDIEAEQMIEFGRFLPAPGEEDAWKKEISDKKRDEFARAGVVI</sequence>
<dbReference type="SUPFAM" id="SSF55331">
    <property type="entry name" value="Tautomerase/MIF"/>
    <property type="match status" value="1"/>
</dbReference>
<comment type="caution">
    <text evidence="2">The sequence shown here is derived from an EMBL/GenBank/DDBJ whole genome shotgun (WGS) entry which is preliminary data.</text>
</comment>
<dbReference type="InterPro" id="IPR014347">
    <property type="entry name" value="Tautomerase/MIF_sf"/>
</dbReference>
<protein>
    <submittedName>
        <fullName evidence="2">Tautomerase family protein</fullName>
    </submittedName>
</protein>